<dbReference type="InterPro" id="IPR003660">
    <property type="entry name" value="HAMP_dom"/>
</dbReference>
<sequence>MKGTNNLKVAHRLLLGFGGALAITCLISIVALWRTSTTYDQFEDLSRVKLVNLTTSYDWIVGLLQTAQHTRDISLMDDPNDIKKAVEAINQARLKRNEDMEWLKANVVTKEGKEALSSVVAARENYLPLEDQFLRLTQDGQLKDAKTKLMTEMRPAQTILIERLTNLVNVEVNVVNDKRLMVDNAYQSTRTIIVIFLLVALAISMGLVFWMLQSTTHPLSRLLDMSVRLGSGDLSHRLDLQRQDEFGDLARGFNRMSDELVALVGQVQTSGIQVNTSATEIASTAKEQQATATEIAATTAEIGATSKEISATARELSKTIGEVAVFAEQSATLAGDGQTGLTHMEETMRNVMDAAKSINAKLAVLSEKATNINEVVTTITKVADQTNLLSLNAAIEAEKAGEYGRGFSVVAVEIRRLADQTAVATFDIEQMVKEIQSAVSAGVMGMDKFSEEVRRGVYEIQQVSNQLTQIIVQVQALAPRVEAVNEGMQAQSSGAEQITQSLTQLSEAAQQTVESLRQSGAAIDGLNHVSNLLRAGISKFKLITE</sequence>
<evidence type="ECO:0000313" key="9">
    <source>
        <dbReference type="Proteomes" id="UP001156670"/>
    </source>
</evidence>
<dbReference type="CDD" id="cd06225">
    <property type="entry name" value="HAMP"/>
    <property type="match status" value="1"/>
</dbReference>
<comment type="subcellular location">
    <subcellularLocation>
        <location evidence="1">Membrane</location>
    </subcellularLocation>
</comment>
<dbReference type="Pfam" id="PF00015">
    <property type="entry name" value="MCPsignal"/>
    <property type="match status" value="1"/>
</dbReference>
<dbReference type="CDD" id="cd19411">
    <property type="entry name" value="MCP2201-like_sensor"/>
    <property type="match status" value="1"/>
</dbReference>
<comment type="caution">
    <text evidence="8">The sequence shown here is derived from an EMBL/GenBank/DDBJ whole genome shotgun (WGS) entry which is preliminary data.</text>
</comment>
<evidence type="ECO:0000256" key="2">
    <source>
        <dbReference type="ARBA" id="ARBA00023224"/>
    </source>
</evidence>
<name>A0ABQ5XJ43_9GAMM</name>
<dbReference type="RefSeq" id="WP_284318852.1">
    <property type="nucleotide sequence ID" value="NZ_BSOB01000001.1"/>
</dbReference>
<dbReference type="Gene3D" id="1.10.287.950">
    <property type="entry name" value="Methyl-accepting chemotaxis protein"/>
    <property type="match status" value="1"/>
</dbReference>
<proteinExistence type="inferred from homology"/>
<reference evidence="9" key="1">
    <citation type="journal article" date="2019" name="Int. J. Syst. Evol. Microbiol.">
        <title>The Global Catalogue of Microorganisms (GCM) 10K type strain sequencing project: providing services to taxonomists for standard genome sequencing and annotation.</title>
        <authorList>
            <consortium name="The Broad Institute Genomics Platform"/>
            <consortium name="The Broad Institute Genome Sequencing Center for Infectious Disease"/>
            <person name="Wu L."/>
            <person name="Ma J."/>
        </authorList>
    </citation>
    <scope>NUCLEOTIDE SEQUENCE [LARGE SCALE GENOMIC DNA]</scope>
    <source>
        <strain evidence="9">NBRC 111980</strain>
    </source>
</reference>
<dbReference type="Gene3D" id="6.10.340.10">
    <property type="match status" value="1"/>
</dbReference>
<keyword evidence="9" id="KW-1185">Reference proteome</keyword>
<evidence type="ECO:0000256" key="3">
    <source>
        <dbReference type="ARBA" id="ARBA00029447"/>
    </source>
</evidence>
<dbReference type="SMART" id="SM00283">
    <property type="entry name" value="MA"/>
    <property type="match status" value="1"/>
</dbReference>
<organism evidence="8 9">
    <name type="scientific">Dyella acidisoli</name>
    <dbReference type="NCBI Taxonomy" id="1867834"/>
    <lineage>
        <taxon>Bacteria</taxon>
        <taxon>Pseudomonadati</taxon>
        <taxon>Pseudomonadota</taxon>
        <taxon>Gammaproteobacteria</taxon>
        <taxon>Lysobacterales</taxon>
        <taxon>Rhodanobacteraceae</taxon>
        <taxon>Dyella</taxon>
    </lineage>
</organism>
<comment type="similarity">
    <text evidence="3">Belongs to the methyl-accepting chemotaxis (MCP) protein family.</text>
</comment>
<evidence type="ECO:0000256" key="1">
    <source>
        <dbReference type="ARBA" id="ARBA00004370"/>
    </source>
</evidence>
<evidence type="ECO:0000313" key="8">
    <source>
        <dbReference type="EMBL" id="GLQ91073.1"/>
    </source>
</evidence>
<gene>
    <name evidence="8" type="ORF">GCM10007901_00230</name>
</gene>
<feature type="transmembrane region" description="Helical" evidence="5">
    <location>
        <begin position="12"/>
        <end position="33"/>
    </location>
</feature>
<dbReference type="Pfam" id="PF12729">
    <property type="entry name" value="4HB_MCP_1"/>
    <property type="match status" value="1"/>
</dbReference>
<protein>
    <submittedName>
        <fullName evidence="8">Methyl-accepting chemotaxis protein</fullName>
    </submittedName>
</protein>
<dbReference type="SMART" id="SM00304">
    <property type="entry name" value="HAMP"/>
    <property type="match status" value="1"/>
</dbReference>
<feature type="domain" description="Methyl-accepting transducer" evidence="6">
    <location>
        <begin position="270"/>
        <end position="506"/>
    </location>
</feature>
<dbReference type="PROSITE" id="PS50111">
    <property type="entry name" value="CHEMOTAXIS_TRANSDUC_2"/>
    <property type="match status" value="1"/>
</dbReference>
<dbReference type="Pfam" id="PF00672">
    <property type="entry name" value="HAMP"/>
    <property type="match status" value="1"/>
</dbReference>
<dbReference type="PANTHER" id="PTHR32089">
    <property type="entry name" value="METHYL-ACCEPTING CHEMOTAXIS PROTEIN MCPB"/>
    <property type="match status" value="1"/>
</dbReference>
<evidence type="ECO:0000256" key="5">
    <source>
        <dbReference type="SAM" id="Phobius"/>
    </source>
</evidence>
<dbReference type="PROSITE" id="PS50885">
    <property type="entry name" value="HAMP"/>
    <property type="match status" value="1"/>
</dbReference>
<keyword evidence="5" id="KW-0472">Membrane</keyword>
<feature type="domain" description="HAMP" evidence="7">
    <location>
        <begin position="213"/>
        <end position="265"/>
    </location>
</feature>
<accession>A0ABQ5XJ43</accession>
<feature type="transmembrane region" description="Helical" evidence="5">
    <location>
        <begin position="191"/>
        <end position="212"/>
    </location>
</feature>
<dbReference type="PANTHER" id="PTHR32089:SF120">
    <property type="entry name" value="METHYL-ACCEPTING CHEMOTAXIS PROTEIN TLPQ"/>
    <property type="match status" value="1"/>
</dbReference>
<dbReference type="SUPFAM" id="SSF58104">
    <property type="entry name" value="Methyl-accepting chemotaxis protein (MCP) signaling domain"/>
    <property type="match status" value="1"/>
</dbReference>
<dbReference type="InterPro" id="IPR047347">
    <property type="entry name" value="YvaQ-like_sensor"/>
</dbReference>
<keyword evidence="5" id="KW-1133">Transmembrane helix</keyword>
<keyword evidence="5" id="KW-0812">Transmembrane</keyword>
<dbReference type="InterPro" id="IPR004089">
    <property type="entry name" value="MCPsignal_dom"/>
</dbReference>
<evidence type="ECO:0000256" key="4">
    <source>
        <dbReference type="PROSITE-ProRule" id="PRU00284"/>
    </source>
</evidence>
<dbReference type="InterPro" id="IPR024478">
    <property type="entry name" value="HlyB_4HB_MCP"/>
</dbReference>
<evidence type="ECO:0000259" key="6">
    <source>
        <dbReference type="PROSITE" id="PS50111"/>
    </source>
</evidence>
<dbReference type="EMBL" id="BSOB01000001">
    <property type="protein sequence ID" value="GLQ91073.1"/>
    <property type="molecule type" value="Genomic_DNA"/>
</dbReference>
<dbReference type="Proteomes" id="UP001156670">
    <property type="component" value="Unassembled WGS sequence"/>
</dbReference>
<evidence type="ECO:0000259" key="7">
    <source>
        <dbReference type="PROSITE" id="PS50885"/>
    </source>
</evidence>
<keyword evidence="2 4" id="KW-0807">Transducer</keyword>